<evidence type="ECO:0000256" key="1">
    <source>
        <dbReference type="ARBA" id="ARBA00022448"/>
    </source>
</evidence>
<comment type="caution">
    <text evidence="5">The sequence shown here is derived from an EMBL/GenBank/DDBJ whole genome shotgun (WGS) entry which is preliminary data.</text>
</comment>
<keyword evidence="2" id="KW-0547">Nucleotide-binding</keyword>
<dbReference type="RefSeq" id="WP_065672958.1">
    <property type="nucleotide sequence ID" value="NZ_JAQDJS010000003.1"/>
</dbReference>
<dbReference type="PROSITE" id="PS00211">
    <property type="entry name" value="ABC_TRANSPORTER_1"/>
    <property type="match status" value="1"/>
</dbReference>
<evidence type="ECO:0000313" key="5">
    <source>
        <dbReference type="EMBL" id="RFT46882.1"/>
    </source>
</evidence>
<dbReference type="InterPro" id="IPR003593">
    <property type="entry name" value="AAA+_ATPase"/>
</dbReference>
<dbReference type="AlphaFoldDB" id="A0A3E2DNB5"/>
<dbReference type="Gene3D" id="3.40.50.300">
    <property type="entry name" value="P-loop containing nucleotide triphosphate hydrolases"/>
    <property type="match status" value="1"/>
</dbReference>
<organism evidence="5 6">
    <name type="scientific">Cutibacterium avidum</name>
    <dbReference type="NCBI Taxonomy" id="33010"/>
    <lineage>
        <taxon>Bacteria</taxon>
        <taxon>Bacillati</taxon>
        <taxon>Actinomycetota</taxon>
        <taxon>Actinomycetes</taxon>
        <taxon>Propionibacteriales</taxon>
        <taxon>Propionibacteriaceae</taxon>
        <taxon>Cutibacterium</taxon>
    </lineage>
</organism>
<dbReference type="PANTHER" id="PTHR42794">
    <property type="entry name" value="HEMIN IMPORT ATP-BINDING PROTEIN HMUV"/>
    <property type="match status" value="1"/>
</dbReference>
<dbReference type="GO" id="GO:0005524">
    <property type="term" value="F:ATP binding"/>
    <property type="evidence" value="ECO:0007669"/>
    <property type="project" value="UniProtKB-KW"/>
</dbReference>
<dbReference type="EMBL" id="NOWI01000001">
    <property type="protein sequence ID" value="RFT46882.1"/>
    <property type="molecule type" value="Genomic_DNA"/>
</dbReference>
<dbReference type="InterPro" id="IPR027417">
    <property type="entry name" value="P-loop_NTPase"/>
</dbReference>
<dbReference type="Proteomes" id="UP000259211">
    <property type="component" value="Unassembled WGS sequence"/>
</dbReference>
<dbReference type="PROSITE" id="PS50893">
    <property type="entry name" value="ABC_TRANSPORTER_2"/>
    <property type="match status" value="1"/>
</dbReference>
<proteinExistence type="predicted"/>
<dbReference type="CDD" id="cd03214">
    <property type="entry name" value="ABC_Iron-Siderophores_B12_Hemin"/>
    <property type="match status" value="1"/>
</dbReference>
<dbReference type="SUPFAM" id="SSF52540">
    <property type="entry name" value="P-loop containing nucleoside triphosphate hydrolases"/>
    <property type="match status" value="1"/>
</dbReference>
<keyword evidence="3 5" id="KW-0067">ATP-binding</keyword>
<evidence type="ECO:0000313" key="6">
    <source>
        <dbReference type="Proteomes" id="UP000259211"/>
    </source>
</evidence>
<dbReference type="SMART" id="SM00382">
    <property type="entry name" value="AAA"/>
    <property type="match status" value="1"/>
</dbReference>
<evidence type="ECO:0000256" key="3">
    <source>
        <dbReference type="ARBA" id="ARBA00022840"/>
    </source>
</evidence>
<dbReference type="Pfam" id="PF00005">
    <property type="entry name" value="ABC_tran"/>
    <property type="match status" value="1"/>
</dbReference>
<feature type="domain" description="ABC transporter" evidence="4">
    <location>
        <begin position="3"/>
        <end position="240"/>
    </location>
</feature>
<dbReference type="GO" id="GO:0016887">
    <property type="term" value="F:ATP hydrolysis activity"/>
    <property type="evidence" value="ECO:0007669"/>
    <property type="project" value="InterPro"/>
</dbReference>
<name>A0A3E2DNB5_9ACTN</name>
<evidence type="ECO:0000256" key="2">
    <source>
        <dbReference type="ARBA" id="ARBA00022741"/>
    </source>
</evidence>
<dbReference type="InterPro" id="IPR017871">
    <property type="entry name" value="ABC_transporter-like_CS"/>
</dbReference>
<sequence length="256" mass="27496">MIVSGAELVVAGLGVDIEGRHIVQDVDFVAHPGQVVGILGPNGSGKSTMLRSIFHSRRPTKGTVTVDGVDVWARDTKWSSRHISVVLQETPAEFPLTCGEIVRMGRTPHKKSWRSLSEGDLALCGAAMELMEVGDLATSTFSRISGGERQRVTIARALAQQTGLLIMDEPTNHLDIHHQLKVMELSRRLRSTVVVALHDINLAARFCDTLVLMSKGTCVAAGAPSAVLSPGILDDVYKVCTHLGRHPSGAVQVTVL</sequence>
<protein>
    <submittedName>
        <fullName evidence="5">ABC transporter ATP-binding protein</fullName>
    </submittedName>
</protein>
<dbReference type="PANTHER" id="PTHR42794:SF2">
    <property type="entry name" value="ABC TRANSPORTER ATP-BINDING PROTEIN"/>
    <property type="match status" value="1"/>
</dbReference>
<keyword evidence="1" id="KW-0813">Transport</keyword>
<reference evidence="5 6" key="1">
    <citation type="submission" date="2017-07" db="EMBL/GenBank/DDBJ databases">
        <authorList>
            <person name="Sun Z.S."/>
            <person name="Albrecht U."/>
            <person name="Echele G."/>
            <person name="Lee C.C."/>
        </authorList>
    </citation>
    <scope>NUCLEOTIDE SEQUENCE [LARGE SCALE GENOMIC DNA]</scope>
    <source>
        <strain evidence="5 6">P16-029</strain>
    </source>
</reference>
<evidence type="ECO:0000259" key="4">
    <source>
        <dbReference type="PROSITE" id="PS50893"/>
    </source>
</evidence>
<accession>A0A3E2DNB5</accession>
<dbReference type="InterPro" id="IPR003439">
    <property type="entry name" value="ABC_transporter-like_ATP-bd"/>
</dbReference>
<gene>
    <name evidence="5" type="ORF">CHT91_00740</name>
</gene>
<dbReference type="FunFam" id="3.40.50.300:FF:000134">
    <property type="entry name" value="Iron-enterobactin ABC transporter ATP-binding protein"/>
    <property type="match status" value="1"/>
</dbReference>